<dbReference type="PANTHER" id="PTHR22808:SF1">
    <property type="entry name" value="RNA CYTOSINE-C(5)-METHYLTRANSFERASE NSUN2-RELATED"/>
    <property type="match status" value="1"/>
</dbReference>
<protein>
    <submittedName>
        <fullName evidence="3">tRNA (Cytosine(34)-C(5))-methyltransferase</fullName>
        <ecNumber evidence="3">2.1.1.203</ecNumber>
    </submittedName>
</protein>
<feature type="domain" description="RNA cytosine-C(5)-methyltransferase NSUN2-like pre-PUA" evidence="1">
    <location>
        <begin position="9"/>
        <end position="104"/>
    </location>
</feature>
<dbReference type="InterPro" id="IPR057285">
    <property type="entry name" value="Pre-PUA_NSUN2"/>
</dbReference>
<gene>
    <name evidence="3" type="primary">NSUN2_1</name>
    <name evidence="3" type="ORF">OS493_001585</name>
</gene>
<organism evidence="3 4">
    <name type="scientific">Desmophyllum pertusum</name>
    <dbReference type="NCBI Taxonomy" id="174260"/>
    <lineage>
        <taxon>Eukaryota</taxon>
        <taxon>Metazoa</taxon>
        <taxon>Cnidaria</taxon>
        <taxon>Anthozoa</taxon>
        <taxon>Hexacorallia</taxon>
        <taxon>Scleractinia</taxon>
        <taxon>Caryophylliina</taxon>
        <taxon>Caryophylliidae</taxon>
        <taxon>Desmophyllum</taxon>
    </lineage>
</organism>
<proteinExistence type="predicted"/>
<dbReference type="Proteomes" id="UP001163046">
    <property type="component" value="Unassembled WGS sequence"/>
</dbReference>
<keyword evidence="3" id="KW-0489">Methyltransferase</keyword>
<dbReference type="Pfam" id="PF25378">
    <property type="entry name" value="PUA_NSUN2"/>
    <property type="match status" value="1"/>
</dbReference>
<reference evidence="3" key="1">
    <citation type="submission" date="2023-01" db="EMBL/GenBank/DDBJ databases">
        <title>Genome assembly of the deep-sea coral Lophelia pertusa.</title>
        <authorList>
            <person name="Herrera S."/>
            <person name="Cordes E."/>
        </authorList>
    </citation>
    <scope>NUCLEOTIDE SEQUENCE</scope>
    <source>
        <strain evidence="3">USNM1676648</strain>
        <tissue evidence="3">Polyp</tissue>
    </source>
</reference>
<evidence type="ECO:0000259" key="2">
    <source>
        <dbReference type="Pfam" id="PF25378"/>
    </source>
</evidence>
<dbReference type="GO" id="GO:0005634">
    <property type="term" value="C:nucleus"/>
    <property type="evidence" value="ECO:0007669"/>
    <property type="project" value="TreeGrafter"/>
</dbReference>
<dbReference type="PANTHER" id="PTHR22808">
    <property type="entry name" value="NCL1 YEAST -RELATED NOL1/NOP2/FMU SUN DOMAIN-CONTAINING"/>
    <property type="match status" value="1"/>
</dbReference>
<name>A0A9X0D0Q0_9CNID</name>
<keyword evidence="3" id="KW-0808">Transferase</keyword>
<feature type="domain" description="RNA cytosine-C(5)-methyltransferase NSUN2-like PUA" evidence="2">
    <location>
        <begin position="106"/>
        <end position="194"/>
    </location>
</feature>
<dbReference type="Pfam" id="PF25376">
    <property type="entry name" value="Pre-PUA_NSUN2"/>
    <property type="match status" value="1"/>
</dbReference>
<evidence type="ECO:0000259" key="1">
    <source>
        <dbReference type="Pfam" id="PF25376"/>
    </source>
</evidence>
<keyword evidence="4" id="KW-1185">Reference proteome</keyword>
<comment type="caution">
    <text evidence="3">The sequence shown here is derived from an EMBL/GenBank/DDBJ whole genome shotgun (WGS) entry which is preliminary data.</text>
</comment>
<dbReference type="OrthoDB" id="6093671at2759"/>
<dbReference type="InterPro" id="IPR057286">
    <property type="entry name" value="PUA_NSUN2"/>
</dbReference>
<accession>A0A9X0D0Q0</accession>
<dbReference type="GO" id="GO:0030488">
    <property type="term" value="P:tRNA methylation"/>
    <property type="evidence" value="ECO:0007669"/>
    <property type="project" value="TreeGrafter"/>
</dbReference>
<sequence>MKGFKEDPFVFLKEDDQHWPLIKEFYGIDESFPNNQLMVRSVGGKKRNIYLVSKAVKDVMEMIDDNHKVVNTGMKVIARADADNVGCNFRLMQEGIEALLPFINKRKVFITQKDVLILLTQDRPFCTEFSNGTREQLNNIEEQGCIVYIYEPNGSYSNPEDTIGCRLVFCGWKARVSTRVQISKFDKAHYQVLCGVPPDEKHKGKKRTLETEQECKNVMTEPDDDEQQAGFVGDILNLEAPEGSLDVGFI</sequence>
<dbReference type="EMBL" id="MU826350">
    <property type="protein sequence ID" value="KAJ7381448.1"/>
    <property type="molecule type" value="Genomic_DNA"/>
</dbReference>
<dbReference type="GO" id="GO:0005737">
    <property type="term" value="C:cytoplasm"/>
    <property type="evidence" value="ECO:0007669"/>
    <property type="project" value="TreeGrafter"/>
</dbReference>
<evidence type="ECO:0000313" key="3">
    <source>
        <dbReference type="EMBL" id="KAJ7381448.1"/>
    </source>
</evidence>
<evidence type="ECO:0000313" key="4">
    <source>
        <dbReference type="Proteomes" id="UP001163046"/>
    </source>
</evidence>
<dbReference type="GO" id="GO:0016428">
    <property type="term" value="F:tRNA (cytidine-5-)-methyltransferase activity"/>
    <property type="evidence" value="ECO:0007669"/>
    <property type="project" value="TreeGrafter"/>
</dbReference>
<dbReference type="InterPro" id="IPR023267">
    <property type="entry name" value="RCMT"/>
</dbReference>
<dbReference type="EC" id="2.1.1.203" evidence="3"/>
<dbReference type="AlphaFoldDB" id="A0A9X0D0Q0"/>
<dbReference type="GO" id="GO:0000049">
    <property type="term" value="F:tRNA binding"/>
    <property type="evidence" value="ECO:0007669"/>
    <property type="project" value="TreeGrafter"/>
</dbReference>